<dbReference type="InParanoid" id="A0A0C3D496"/>
<organism evidence="1 2">
    <name type="scientific">Scleroderma citrinum Foug A</name>
    <dbReference type="NCBI Taxonomy" id="1036808"/>
    <lineage>
        <taxon>Eukaryota</taxon>
        <taxon>Fungi</taxon>
        <taxon>Dikarya</taxon>
        <taxon>Basidiomycota</taxon>
        <taxon>Agaricomycotina</taxon>
        <taxon>Agaricomycetes</taxon>
        <taxon>Agaricomycetidae</taxon>
        <taxon>Boletales</taxon>
        <taxon>Sclerodermatineae</taxon>
        <taxon>Sclerodermataceae</taxon>
        <taxon>Scleroderma</taxon>
    </lineage>
</organism>
<dbReference type="AlphaFoldDB" id="A0A0C3D496"/>
<reference evidence="1 2" key="1">
    <citation type="submission" date="2014-04" db="EMBL/GenBank/DDBJ databases">
        <authorList>
            <consortium name="DOE Joint Genome Institute"/>
            <person name="Kuo A."/>
            <person name="Kohler A."/>
            <person name="Nagy L.G."/>
            <person name="Floudas D."/>
            <person name="Copeland A."/>
            <person name="Barry K.W."/>
            <person name="Cichocki N."/>
            <person name="Veneault-Fourrey C."/>
            <person name="LaButti K."/>
            <person name="Lindquist E.A."/>
            <person name="Lipzen A."/>
            <person name="Lundell T."/>
            <person name="Morin E."/>
            <person name="Murat C."/>
            <person name="Sun H."/>
            <person name="Tunlid A."/>
            <person name="Henrissat B."/>
            <person name="Grigoriev I.V."/>
            <person name="Hibbett D.S."/>
            <person name="Martin F."/>
            <person name="Nordberg H.P."/>
            <person name="Cantor M.N."/>
            <person name="Hua S.X."/>
        </authorList>
    </citation>
    <scope>NUCLEOTIDE SEQUENCE [LARGE SCALE GENOMIC DNA]</scope>
    <source>
        <strain evidence="1 2">Foug A</strain>
    </source>
</reference>
<sequence>MGINSRVTNPHTSILCAGFRLPGYVGLDYGSTRQPPSMWYTTCPLLASSVSFD</sequence>
<keyword evidence="2" id="KW-1185">Reference proteome</keyword>
<proteinExistence type="predicted"/>
<dbReference type="EMBL" id="KN822273">
    <property type="protein sequence ID" value="KIM51229.1"/>
    <property type="molecule type" value="Genomic_DNA"/>
</dbReference>
<reference evidence="2" key="2">
    <citation type="submission" date="2015-01" db="EMBL/GenBank/DDBJ databases">
        <title>Evolutionary Origins and Diversification of the Mycorrhizal Mutualists.</title>
        <authorList>
            <consortium name="DOE Joint Genome Institute"/>
            <consortium name="Mycorrhizal Genomics Consortium"/>
            <person name="Kohler A."/>
            <person name="Kuo A."/>
            <person name="Nagy L.G."/>
            <person name="Floudas D."/>
            <person name="Copeland A."/>
            <person name="Barry K.W."/>
            <person name="Cichocki N."/>
            <person name="Veneault-Fourrey C."/>
            <person name="LaButti K."/>
            <person name="Lindquist E.A."/>
            <person name="Lipzen A."/>
            <person name="Lundell T."/>
            <person name="Morin E."/>
            <person name="Murat C."/>
            <person name="Riley R."/>
            <person name="Ohm R."/>
            <person name="Sun H."/>
            <person name="Tunlid A."/>
            <person name="Henrissat B."/>
            <person name="Grigoriev I.V."/>
            <person name="Hibbett D.S."/>
            <person name="Martin F."/>
        </authorList>
    </citation>
    <scope>NUCLEOTIDE SEQUENCE [LARGE SCALE GENOMIC DNA]</scope>
    <source>
        <strain evidence="2">Foug A</strain>
    </source>
</reference>
<protein>
    <submittedName>
        <fullName evidence="1">Uncharacterized protein</fullName>
    </submittedName>
</protein>
<name>A0A0C3D496_9AGAM</name>
<evidence type="ECO:0000313" key="1">
    <source>
        <dbReference type="EMBL" id="KIM51229.1"/>
    </source>
</evidence>
<gene>
    <name evidence="1" type="ORF">SCLCIDRAFT_664997</name>
</gene>
<evidence type="ECO:0000313" key="2">
    <source>
        <dbReference type="Proteomes" id="UP000053989"/>
    </source>
</evidence>
<accession>A0A0C3D496</accession>
<dbReference type="Proteomes" id="UP000053989">
    <property type="component" value="Unassembled WGS sequence"/>
</dbReference>
<dbReference type="HOGENOM" id="CLU_3070038_0_0_1"/>